<evidence type="ECO:0000256" key="2">
    <source>
        <dbReference type="ARBA" id="ARBA00023180"/>
    </source>
</evidence>
<keyword evidence="2" id="KW-0325">Glycoprotein</keyword>
<organism evidence="4 5">
    <name type="scientific">Tothia fuscella</name>
    <dbReference type="NCBI Taxonomy" id="1048955"/>
    <lineage>
        <taxon>Eukaryota</taxon>
        <taxon>Fungi</taxon>
        <taxon>Dikarya</taxon>
        <taxon>Ascomycota</taxon>
        <taxon>Pezizomycotina</taxon>
        <taxon>Dothideomycetes</taxon>
        <taxon>Pleosporomycetidae</taxon>
        <taxon>Venturiales</taxon>
        <taxon>Cylindrosympodiaceae</taxon>
        <taxon>Tothia</taxon>
    </lineage>
</organism>
<feature type="chain" id="PRO_5040131037" evidence="3">
    <location>
        <begin position="16"/>
        <end position="416"/>
    </location>
</feature>
<keyword evidence="1" id="KW-0479">Metal-binding</keyword>
<name>A0A9P4NPH6_9PEZI</name>
<comment type="caution">
    <text evidence="4">The sequence shown here is derived from an EMBL/GenBank/DDBJ whole genome shotgun (WGS) entry which is preliminary data.</text>
</comment>
<proteinExistence type="predicted"/>
<dbReference type="OrthoDB" id="302705at2759"/>
<evidence type="ECO:0000256" key="3">
    <source>
        <dbReference type="SAM" id="SignalP"/>
    </source>
</evidence>
<dbReference type="InterPro" id="IPR011050">
    <property type="entry name" value="Pectin_lyase_fold/virulence"/>
</dbReference>
<dbReference type="SUPFAM" id="SSF51126">
    <property type="entry name" value="Pectin lyase-like"/>
    <property type="match status" value="1"/>
</dbReference>
<evidence type="ECO:0000313" key="4">
    <source>
        <dbReference type="EMBL" id="KAF2429282.1"/>
    </source>
</evidence>
<evidence type="ECO:0000256" key="1">
    <source>
        <dbReference type="ARBA" id="ARBA00022723"/>
    </source>
</evidence>
<dbReference type="PANTHER" id="PTHR42970">
    <property type="entry name" value="PECTATE LYASE C-RELATED"/>
    <property type="match status" value="1"/>
</dbReference>
<dbReference type="Gene3D" id="2.160.20.10">
    <property type="entry name" value="Single-stranded right-handed beta-helix, Pectin lyase-like"/>
    <property type="match status" value="1"/>
</dbReference>
<dbReference type="EMBL" id="MU007048">
    <property type="protein sequence ID" value="KAF2429282.1"/>
    <property type="molecule type" value="Genomic_DNA"/>
</dbReference>
<evidence type="ECO:0000313" key="5">
    <source>
        <dbReference type="Proteomes" id="UP000800235"/>
    </source>
</evidence>
<keyword evidence="4" id="KW-0456">Lyase</keyword>
<keyword evidence="5" id="KW-1185">Reference proteome</keyword>
<dbReference type="AlphaFoldDB" id="A0A9P4NPH6"/>
<dbReference type="InterPro" id="IPR012334">
    <property type="entry name" value="Pectin_lyas_fold"/>
</dbReference>
<dbReference type="Proteomes" id="UP000800235">
    <property type="component" value="Unassembled WGS sequence"/>
</dbReference>
<accession>A0A9P4NPH6</accession>
<dbReference type="PANTHER" id="PTHR42970:SF1">
    <property type="entry name" value="PECTATE LYASE C-RELATED"/>
    <property type="match status" value="1"/>
</dbReference>
<dbReference type="GO" id="GO:0046872">
    <property type="term" value="F:metal ion binding"/>
    <property type="evidence" value="ECO:0007669"/>
    <property type="project" value="UniProtKB-KW"/>
</dbReference>
<dbReference type="InterPro" id="IPR052063">
    <property type="entry name" value="Polysaccharide_Lyase_1"/>
</dbReference>
<reference evidence="4" key="1">
    <citation type="journal article" date="2020" name="Stud. Mycol.">
        <title>101 Dothideomycetes genomes: a test case for predicting lifestyles and emergence of pathogens.</title>
        <authorList>
            <person name="Haridas S."/>
            <person name="Albert R."/>
            <person name="Binder M."/>
            <person name="Bloem J."/>
            <person name="Labutti K."/>
            <person name="Salamov A."/>
            <person name="Andreopoulos B."/>
            <person name="Baker S."/>
            <person name="Barry K."/>
            <person name="Bills G."/>
            <person name="Bluhm B."/>
            <person name="Cannon C."/>
            <person name="Castanera R."/>
            <person name="Culley D."/>
            <person name="Daum C."/>
            <person name="Ezra D."/>
            <person name="Gonzalez J."/>
            <person name="Henrissat B."/>
            <person name="Kuo A."/>
            <person name="Liang C."/>
            <person name="Lipzen A."/>
            <person name="Lutzoni F."/>
            <person name="Magnuson J."/>
            <person name="Mondo S."/>
            <person name="Nolan M."/>
            <person name="Ohm R."/>
            <person name="Pangilinan J."/>
            <person name="Park H.-J."/>
            <person name="Ramirez L."/>
            <person name="Alfaro M."/>
            <person name="Sun H."/>
            <person name="Tritt A."/>
            <person name="Yoshinaga Y."/>
            <person name="Zwiers L.-H."/>
            <person name="Turgeon B."/>
            <person name="Goodwin S."/>
            <person name="Spatafora J."/>
            <person name="Crous P."/>
            <person name="Grigoriev I."/>
        </authorList>
    </citation>
    <scope>NUCLEOTIDE SEQUENCE</scope>
    <source>
        <strain evidence="4">CBS 130266</strain>
    </source>
</reference>
<protein>
    <submittedName>
        <fullName evidence="4">Pectate lyase-like protein</fullName>
    </submittedName>
</protein>
<feature type="signal peptide" evidence="3">
    <location>
        <begin position="1"/>
        <end position="15"/>
    </location>
</feature>
<gene>
    <name evidence="4" type="ORF">EJ08DRAFT_590966</name>
</gene>
<keyword evidence="3" id="KW-0732">Signal</keyword>
<sequence>MLFPPFIFFLAFANAAQLAFPGAEGFGRNARGGREGSSYVVTSLADDGPGTLREGLKEPGKIITFKVGGIIRIKARIVIPKSTTILGQTAPSPGITVYGNGWSASGADDSIVRYIRIRMGKVGTDKKDAMGIAHGKNIIFDHVSISWGRDETFSINGNNATNITISNCIIGQGLESHSAGGLIQTNGGVSLFRNLYIDNKTRNPKVKGKNDYRNNVVYNWGGGGGYIAGGDSEGQSQCMIVGNYFISGPSTGSTSAFTRGNENFHAFTQGNYYDADKDGTLNGKAMADDSKNFAGMNVVKIPFPYPGPDKVLTAKEALDTVLREAGASKPRDAVDGRMVAEVRSWGKVGQLIKSEDEGPMAGLMVEMEKMVDSNGDGIPDWYQRERGWDVGDGKGGMVVERSGYTRLEEWANSLVE</sequence>
<dbReference type="GO" id="GO:0016829">
    <property type="term" value="F:lyase activity"/>
    <property type="evidence" value="ECO:0007669"/>
    <property type="project" value="UniProtKB-KW"/>
</dbReference>